<dbReference type="PANTHER" id="PTHR38097:SF2">
    <property type="entry name" value="DNA-BINDING PROTEIN STPA"/>
    <property type="match status" value="1"/>
</dbReference>
<evidence type="ECO:0000313" key="8">
    <source>
        <dbReference type="Proteomes" id="UP000514752"/>
    </source>
</evidence>
<keyword evidence="5" id="KW-0175">Coiled coil</keyword>
<dbReference type="InterPro" id="IPR037150">
    <property type="entry name" value="H-NS_C_dom_sf"/>
</dbReference>
<evidence type="ECO:0000256" key="5">
    <source>
        <dbReference type="SAM" id="Coils"/>
    </source>
</evidence>
<comment type="subcellular location">
    <subcellularLocation>
        <location evidence="1">Cytoplasm</location>
        <location evidence="1">Nucleoid</location>
    </subcellularLocation>
</comment>
<dbReference type="Gene3D" id="4.10.430.10">
    <property type="entry name" value="Histone-like protein H-NS, C-terminal domain"/>
    <property type="match status" value="1"/>
</dbReference>
<dbReference type="GO" id="GO:0003681">
    <property type="term" value="F:bent DNA binding"/>
    <property type="evidence" value="ECO:0007669"/>
    <property type="project" value="TreeGrafter"/>
</dbReference>
<dbReference type="Pfam" id="PF22470">
    <property type="entry name" value="Histone_HNS_N"/>
    <property type="match status" value="1"/>
</dbReference>
<dbReference type="GO" id="GO:0005829">
    <property type="term" value="C:cytosol"/>
    <property type="evidence" value="ECO:0007669"/>
    <property type="project" value="TreeGrafter"/>
</dbReference>
<dbReference type="GO" id="GO:0032993">
    <property type="term" value="C:protein-DNA complex"/>
    <property type="evidence" value="ECO:0007669"/>
    <property type="project" value="TreeGrafter"/>
</dbReference>
<evidence type="ECO:0000256" key="2">
    <source>
        <dbReference type="ARBA" id="ARBA00010610"/>
    </source>
</evidence>
<evidence type="ECO:0000256" key="1">
    <source>
        <dbReference type="ARBA" id="ARBA00004453"/>
    </source>
</evidence>
<comment type="similarity">
    <text evidence="2">Belongs to the histone-like protein H-NS family.</text>
</comment>
<evidence type="ECO:0000259" key="6">
    <source>
        <dbReference type="SMART" id="SM00528"/>
    </source>
</evidence>
<dbReference type="GO" id="GO:0000976">
    <property type="term" value="F:transcription cis-regulatory region binding"/>
    <property type="evidence" value="ECO:0007669"/>
    <property type="project" value="TreeGrafter"/>
</dbReference>
<keyword evidence="3" id="KW-0963">Cytoplasm</keyword>
<dbReference type="KEGG" id="nsg:H3L94_02180"/>
<proteinExistence type="inferred from homology"/>
<evidence type="ECO:0000256" key="3">
    <source>
        <dbReference type="ARBA" id="ARBA00022490"/>
    </source>
</evidence>
<dbReference type="GO" id="GO:0009295">
    <property type="term" value="C:nucleoid"/>
    <property type="evidence" value="ECO:0007669"/>
    <property type="project" value="UniProtKB-SubCell"/>
</dbReference>
<evidence type="ECO:0000313" key="7">
    <source>
        <dbReference type="EMBL" id="QMT40886.1"/>
    </source>
</evidence>
<dbReference type="RefSeq" id="WP_182122481.1">
    <property type="nucleotide sequence ID" value="NZ_CP059567.1"/>
</dbReference>
<evidence type="ECO:0000256" key="4">
    <source>
        <dbReference type="ARBA" id="ARBA00023125"/>
    </source>
</evidence>
<organism evidence="7 8">
    <name type="scientific">Neisseria shayeganii</name>
    <dbReference type="NCBI Taxonomy" id="607712"/>
    <lineage>
        <taxon>Bacteria</taxon>
        <taxon>Pseudomonadati</taxon>
        <taxon>Pseudomonadota</taxon>
        <taxon>Betaproteobacteria</taxon>
        <taxon>Neisseriales</taxon>
        <taxon>Neisseriaceae</taxon>
        <taxon>Neisseria</taxon>
    </lineage>
</organism>
<dbReference type="SMART" id="SM00528">
    <property type="entry name" value="HNS"/>
    <property type="match status" value="1"/>
</dbReference>
<accession>A0A7D7S5I6</accession>
<dbReference type="PANTHER" id="PTHR38097">
    <property type="match status" value="1"/>
</dbReference>
<name>A0A7D7S5I6_9NEIS</name>
<dbReference type="InterPro" id="IPR054180">
    <property type="entry name" value="H-NS-like_N"/>
</dbReference>
<dbReference type="GO" id="GO:0003680">
    <property type="term" value="F:minor groove of adenine-thymine-rich DNA binding"/>
    <property type="evidence" value="ECO:0007669"/>
    <property type="project" value="TreeGrafter"/>
</dbReference>
<dbReference type="AlphaFoldDB" id="A0A7D7S5I6"/>
<dbReference type="EMBL" id="CP059567">
    <property type="protein sequence ID" value="QMT40886.1"/>
    <property type="molecule type" value="Genomic_DNA"/>
</dbReference>
<sequence>MSNQENVSLETLMQQKKELEAQIQRKITADRKKKINEILSMMNAFGITVADLEKGGRKKTGSACYKNPETGATWGGIGKRPKWIVEAVEKGIDIKTFLV</sequence>
<keyword evidence="4" id="KW-0238">DNA-binding</keyword>
<dbReference type="SUPFAM" id="SSF81273">
    <property type="entry name" value="H-NS histone-like proteins"/>
    <property type="match status" value="1"/>
</dbReference>
<protein>
    <submittedName>
        <fullName evidence="7">H-NS histone family protein</fullName>
    </submittedName>
</protein>
<dbReference type="GO" id="GO:0001217">
    <property type="term" value="F:DNA-binding transcription repressor activity"/>
    <property type="evidence" value="ECO:0007669"/>
    <property type="project" value="TreeGrafter"/>
</dbReference>
<reference evidence="7 8" key="1">
    <citation type="submission" date="2020-07" db="EMBL/GenBank/DDBJ databases">
        <title>Genomic diversity of species in the Neisseriaceae family.</title>
        <authorList>
            <person name="Vincent A.T."/>
            <person name="Bernet E."/>
            <person name="Veyrier F.J."/>
        </authorList>
    </citation>
    <scope>NUCLEOTIDE SEQUENCE [LARGE SCALE GENOMIC DNA]</scope>
    <source>
        <strain evidence="7 8">DSM 22244</strain>
    </source>
</reference>
<feature type="domain" description="DNA-binding protein H-NS-like C-terminal" evidence="6">
    <location>
        <begin position="55"/>
        <end position="99"/>
    </location>
</feature>
<dbReference type="Pfam" id="PF00816">
    <property type="entry name" value="Histone_HNS"/>
    <property type="match status" value="1"/>
</dbReference>
<dbReference type="InterPro" id="IPR027444">
    <property type="entry name" value="H-NS_C_dom"/>
</dbReference>
<feature type="coiled-coil region" evidence="5">
    <location>
        <begin position="2"/>
        <end position="29"/>
    </location>
</feature>
<gene>
    <name evidence="7" type="ORF">H3L94_02180</name>
</gene>
<dbReference type="Proteomes" id="UP000514752">
    <property type="component" value="Chromosome"/>
</dbReference>